<dbReference type="GO" id="GO:0004721">
    <property type="term" value="F:phosphoprotein phosphatase activity"/>
    <property type="evidence" value="ECO:0007669"/>
    <property type="project" value="TreeGrafter"/>
</dbReference>
<keyword evidence="4" id="KW-0597">Phosphoprotein</keyword>
<sequence>MIRKLRIKFTAAAAGAVFLVLAVVLTIINVMNYRQVLWDADTVLDILSEHQGRFPENLPRPPKAEEFHMSPEAPYESRYFSVELTTEGRVLETDTGKIAAIDENTARELGKTVLEKSKSQGFAADYRYKKQVTGKGSILIIFLDCQRSLSTFRSFLLTSIFVSVLGIFAVCIFLILVSKRIVRPFAESYEKQKRFITDAGHEIKTPLTIIDADAAVMEMEEGENEWLQDIQKQTRRLKELTNDLIYLSKMEEGQGQMQKVEFPISELAQDMAESFQALAKAGNKTFQYHIEPMVSCCGEPKAIGRMLSVLLDNAMKYSDENGRISFTLEKKGKNICIRVFNTATSVNREQLSHIFDRFYRMEQSRNSETGGYGIGLSIAKAVAEAHKGKITVSSEDGKSLTFHVIL</sequence>
<proteinExistence type="predicted"/>
<evidence type="ECO:0000256" key="1">
    <source>
        <dbReference type="ARBA" id="ARBA00000085"/>
    </source>
</evidence>
<keyword evidence="5" id="KW-0808">Transferase</keyword>
<keyword evidence="8" id="KW-1133">Transmembrane helix</keyword>
<name>A0A9D2FRP1_9FIRM</name>
<dbReference type="InterPro" id="IPR005467">
    <property type="entry name" value="His_kinase_dom"/>
</dbReference>
<evidence type="ECO:0000313" key="10">
    <source>
        <dbReference type="EMBL" id="HIZ65275.1"/>
    </source>
</evidence>
<comment type="catalytic activity">
    <reaction evidence="1">
        <text>ATP + protein L-histidine = ADP + protein N-phospho-L-histidine.</text>
        <dbReference type="EC" id="2.7.13.3"/>
    </reaction>
</comment>
<dbReference type="Pfam" id="PF02518">
    <property type="entry name" value="HATPase_c"/>
    <property type="match status" value="1"/>
</dbReference>
<dbReference type="InterPro" id="IPR004358">
    <property type="entry name" value="Sig_transdc_His_kin-like_C"/>
</dbReference>
<dbReference type="Gene3D" id="1.10.287.130">
    <property type="match status" value="1"/>
</dbReference>
<dbReference type="EMBL" id="DXBG01000125">
    <property type="protein sequence ID" value="HIZ65275.1"/>
    <property type="molecule type" value="Genomic_DNA"/>
</dbReference>
<dbReference type="FunFam" id="3.30.565.10:FF:000006">
    <property type="entry name" value="Sensor histidine kinase WalK"/>
    <property type="match status" value="1"/>
</dbReference>
<dbReference type="CDD" id="cd00082">
    <property type="entry name" value="HisKA"/>
    <property type="match status" value="1"/>
</dbReference>
<protein>
    <recommendedName>
        <fullName evidence="3">histidine kinase</fullName>
        <ecNumber evidence="3">2.7.13.3</ecNumber>
    </recommendedName>
</protein>
<dbReference type="EC" id="2.7.13.3" evidence="3"/>
<dbReference type="PANTHER" id="PTHR45453:SF1">
    <property type="entry name" value="PHOSPHATE REGULON SENSOR PROTEIN PHOR"/>
    <property type="match status" value="1"/>
</dbReference>
<dbReference type="Proteomes" id="UP000824056">
    <property type="component" value="Unassembled WGS sequence"/>
</dbReference>
<dbReference type="AlphaFoldDB" id="A0A9D2FRP1"/>
<reference evidence="10" key="2">
    <citation type="submission" date="2021-04" db="EMBL/GenBank/DDBJ databases">
        <authorList>
            <person name="Gilroy R."/>
        </authorList>
    </citation>
    <scope>NUCLEOTIDE SEQUENCE</scope>
    <source>
        <strain evidence="10">1068</strain>
    </source>
</reference>
<dbReference type="SUPFAM" id="SSF55874">
    <property type="entry name" value="ATPase domain of HSP90 chaperone/DNA topoisomerase II/histidine kinase"/>
    <property type="match status" value="1"/>
</dbReference>
<dbReference type="InterPro" id="IPR003661">
    <property type="entry name" value="HisK_dim/P_dom"/>
</dbReference>
<dbReference type="PROSITE" id="PS50109">
    <property type="entry name" value="HIS_KIN"/>
    <property type="match status" value="1"/>
</dbReference>
<accession>A0A9D2FRP1</accession>
<evidence type="ECO:0000259" key="9">
    <source>
        <dbReference type="PROSITE" id="PS50109"/>
    </source>
</evidence>
<dbReference type="InterPro" id="IPR036890">
    <property type="entry name" value="HATPase_C_sf"/>
</dbReference>
<evidence type="ECO:0000313" key="11">
    <source>
        <dbReference type="Proteomes" id="UP000824056"/>
    </source>
</evidence>
<evidence type="ECO:0000256" key="5">
    <source>
        <dbReference type="ARBA" id="ARBA00022679"/>
    </source>
</evidence>
<dbReference type="GO" id="GO:0016036">
    <property type="term" value="P:cellular response to phosphate starvation"/>
    <property type="evidence" value="ECO:0007669"/>
    <property type="project" value="TreeGrafter"/>
</dbReference>
<evidence type="ECO:0000256" key="6">
    <source>
        <dbReference type="ARBA" id="ARBA00022777"/>
    </source>
</evidence>
<evidence type="ECO:0000256" key="3">
    <source>
        <dbReference type="ARBA" id="ARBA00012438"/>
    </source>
</evidence>
<dbReference type="InterPro" id="IPR036097">
    <property type="entry name" value="HisK_dim/P_sf"/>
</dbReference>
<dbReference type="PRINTS" id="PR00344">
    <property type="entry name" value="BCTRLSENSOR"/>
</dbReference>
<dbReference type="Gene3D" id="3.30.565.10">
    <property type="entry name" value="Histidine kinase-like ATPase, C-terminal domain"/>
    <property type="match status" value="1"/>
</dbReference>
<keyword evidence="8" id="KW-0812">Transmembrane</keyword>
<dbReference type="GO" id="GO:0005886">
    <property type="term" value="C:plasma membrane"/>
    <property type="evidence" value="ECO:0007669"/>
    <property type="project" value="TreeGrafter"/>
</dbReference>
<dbReference type="Pfam" id="PF00512">
    <property type="entry name" value="HisKA"/>
    <property type="match status" value="1"/>
</dbReference>
<evidence type="ECO:0000256" key="2">
    <source>
        <dbReference type="ARBA" id="ARBA00004370"/>
    </source>
</evidence>
<keyword evidence="6 10" id="KW-0418">Kinase</keyword>
<dbReference type="InterPro" id="IPR050351">
    <property type="entry name" value="BphY/WalK/GraS-like"/>
</dbReference>
<comment type="caution">
    <text evidence="10">The sequence shown here is derived from an EMBL/GenBank/DDBJ whole genome shotgun (WGS) entry which is preliminary data.</text>
</comment>
<keyword evidence="8" id="KW-0472">Membrane</keyword>
<evidence type="ECO:0000256" key="8">
    <source>
        <dbReference type="SAM" id="Phobius"/>
    </source>
</evidence>
<feature type="domain" description="Histidine kinase" evidence="9">
    <location>
        <begin position="198"/>
        <end position="406"/>
    </location>
</feature>
<reference evidence="10" key="1">
    <citation type="journal article" date="2021" name="PeerJ">
        <title>Extensive microbial diversity within the chicken gut microbiome revealed by metagenomics and culture.</title>
        <authorList>
            <person name="Gilroy R."/>
            <person name="Ravi A."/>
            <person name="Getino M."/>
            <person name="Pursley I."/>
            <person name="Horton D.L."/>
            <person name="Alikhan N.F."/>
            <person name="Baker D."/>
            <person name="Gharbi K."/>
            <person name="Hall N."/>
            <person name="Watson M."/>
            <person name="Adriaenssens E.M."/>
            <person name="Foster-Nyarko E."/>
            <person name="Jarju S."/>
            <person name="Secka A."/>
            <person name="Antonio M."/>
            <person name="Oren A."/>
            <person name="Chaudhuri R.R."/>
            <person name="La Ragione R."/>
            <person name="Hildebrand F."/>
            <person name="Pallen M.J."/>
        </authorList>
    </citation>
    <scope>NUCLEOTIDE SEQUENCE</scope>
    <source>
        <strain evidence="10">1068</strain>
    </source>
</reference>
<dbReference type="SMART" id="SM00388">
    <property type="entry name" value="HisKA"/>
    <property type="match status" value="1"/>
</dbReference>
<dbReference type="CDD" id="cd00075">
    <property type="entry name" value="HATPase"/>
    <property type="match status" value="1"/>
</dbReference>
<keyword evidence="7" id="KW-0902">Two-component regulatory system</keyword>
<dbReference type="SUPFAM" id="SSF47384">
    <property type="entry name" value="Homodimeric domain of signal transducing histidine kinase"/>
    <property type="match status" value="1"/>
</dbReference>
<organism evidence="10 11">
    <name type="scientific">Candidatus Blautia pullicola</name>
    <dbReference type="NCBI Taxonomy" id="2838498"/>
    <lineage>
        <taxon>Bacteria</taxon>
        <taxon>Bacillati</taxon>
        <taxon>Bacillota</taxon>
        <taxon>Clostridia</taxon>
        <taxon>Lachnospirales</taxon>
        <taxon>Lachnospiraceae</taxon>
        <taxon>Blautia</taxon>
    </lineage>
</organism>
<evidence type="ECO:0000256" key="7">
    <source>
        <dbReference type="ARBA" id="ARBA00023012"/>
    </source>
</evidence>
<dbReference type="PANTHER" id="PTHR45453">
    <property type="entry name" value="PHOSPHATE REGULON SENSOR PROTEIN PHOR"/>
    <property type="match status" value="1"/>
</dbReference>
<dbReference type="GO" id="GO:0000155">
    <property type="term" value="F:phosphorelay sensor kinase activity"/>
    <property type="evidence" value="ECO:0007669"/>
    <property type="project" value="InterPro"/>
</dbReference>
<evidence type="ECO:0000256" key="4">
    <source>
        <dbReference type="ARBA" id="ARBA00022553"/>
    </source>
</evidence>
<dbReference type="InterPro" id="IPR003594">
    <property type="entry name" value="HATPase_dom"/>
</dbReference>
<comment type="subcellular location">
    <subcellularLocation>
        <location evidence="2">Membrane</location>
    </subcellularLocation>
</comment>
<feature type="transmembrane region" description="Helical" evidence="8">
    <location>
        <begin position="155"/>
        <end position="177"/>
    </location>
</feature>
<gene>
    <name evidence="10" type="ORF">H9809_05145</name>
</gene>
<dbReference type="SMART" id="SM00387">
    <property type="entry name" value="HATPase_c"/>
    <property type="match status" value="1"/>
</dbReference>